<evidence type="ECO:0000313" key="1">
    <source>
        <dbReference type="EMBL" id="PNR32730.1"/>
    </source>
</evidence>
<organism evidence="1">
    <name type="scientific">Physcomitrium patens</name>
    <name type="common">Spreading-leaved earth moss</name>
    <name type="synonym">Physcomitrella patens</name>
    <dbReference type="NCBI Taxonomy" id="3218"/>
    <lineage>
        <taxon>Eukaryota</taxon>
        <taxon>Viridiplantae</taxon>
        <taxon>Streptophyta</taxon>
        <taxon>Embryophyta</taxon>
        <taxon>Bryophyta</taxon>
        <taxon>Bryophytina</taxon>
        <taxon>Bryopsida</taxon>
        <taxon>Funariidae</taxon>
        <taxon>Funariales</taxon>
        <taxon>Funariaceae</taxon>
        <taxon>Physcomitrium</taxon>
    </lineage>
</organism>
<dbReference type="EnsemblPlants" id="Pp3c20_3750V3.1">
    <property type="protein sequence ID" value="Pp3c20_3750V3.1"/>
    <property type="gene ID" value="Pp3c20_3750"/>
</dbReference>
<dbReference type="EnsemblPlants" id="Pp3c20_3750V3.2">
    <property type="protein sequence ID" value="Pp3c20_3750V3.2"/>
    <property type="gene ID" value="Pp3c20_3750"/>
</dbReference>
<evidence type="ECO:0000313" key="2">
    <source>
        <dbReference type="EnsemblPlants" id="Pp3c20_3750V3.1"/>
    </source>
</evidence>
<accession>A0A2K1ITX5</accession>
<dbReference type="EMBL" id="ABEU02000020">
    <property type="protein sequence ID" value="PNR32730.1"/>
    <property type="molecule type" value="Genomic_DNA"/>
</dbReference>
<dbReference type="Proteomes" id="UP000006727">
    <property type="component" value="Chromosome 20"/>
</dbReference>
<dbReference type="AlphaFoldDB" id="A0A2K1ITX5"/>
<dbReference type="Gramene" id="Pp3c20_3750V3.2">
    <property type="protein sequence ID" value="Pp3c20_3750V3.2"/>
    <property type="gene ID" value="Pp3c20_3750"/>
</dbReference>
<name>A0A2K1ITX5_PHYPA</name>
<reference evidence="2" key="3">
    <citation type="submission" date="2020-12" db="UniProtKB">
        <authorList>
            <consortium name="EnsemblPlants"/>
        </authorList>
    </citation>
    <scope>IDENTIFICATION</scope>
</reference>
<dbReference type="Gramene" id="Pp3c20_3750V3.1">
    <property type="protein sequence ID" value="Pp3c20_3750V3.1"/>
    <property type="gene ID" value="Pp3c20_3750"/>
</dbReference>
<keyword evidence="3" id="KW-1185">Reference proteome</keyword>
<reference evidence="1 3" key="1">
    <citation type="journal article" date="2008" name="Science">
        <title>The Physcomitrella genome reveals evolutionary insights into the conquest of land by plants.</title>
        <authorList>
            <person name="Rensing S."/>
            <person name="Lang D."/>
            <person name="Zimmer A."/>
            <person name="Terry A."/>
            <person name="Salamov A."/>
            <person name="Shapiro H."/>
            <person name="Nishiyama T."/>
            <person name="Perroud P.-F."/>
            <person name="Lindquist E."/>
            <person name="Kamisugi Y."/>
            <person name="Tanahashi T."/>
            <person name="Sakakibara K."/>
            <person name="Fujita T."/>
            <person name="Oishi K."/>
            <person name="Shin-I T."/>
            <person name="Kuroki Y."/>
            <person name="Toyoda A."/>
            <person name="Suzuki Y."/>
            <person name="Hashimoto A."/>
            <person name="Yamaguchi K."/>
            <person name="Sugano A."/>
            <person name="Kohara Y."/>
            <person name="Fujiyama A."/>
            <person name="Anterola A."/>
            <person name="Aoki S."/>
            <person name="Ashton N."/>
            <person name="Barbazuk W.B."/>
            <person name="Barker E."/>
            <person name="Bennetzen J."/>
            <person name="Bezanilla M."/>
            <person name="Blankenship R."/>
            <person name="Cho S.H."/>
            <person name="Dutcher S."/>
            <person name="Estelle M."/>
            <person name="Fawcett J.A."/>
            <person name="Gundlach H."/>
            <person name="Hanada K."/>
            <person name="Heyl A."/>
            <person name="Hicks K.A."/>
            <person name="Hugh J."/>
            <person name="Lohr M."/>
            <person name="Mayer K."/>
            <person name="Melkozernov A."/>
            <person name="Murata T."/>
            <person name="Nelson D."/>
            <person name="Pils B."/>
            <person name="Prigge M."/>
            <person name="Reiss B."/>
            <person name="Renner T."/>
            <person name="Rombauts S."/>
            <person name="Rushton P."/>
            <person name="Sanderfoot A."/>
            <person name="Schween G."/>
            <person name="Shiu S.-H."/>
            <person name="Stueber K."/>
            <person name="Theodoulou F.L."/>
            <person name="Tu H."/>
            <person name="Van de Peer Y."/>
            <person name="Verrier P.J."/>
            <person name="Waters E."/>
            <person name="Wood A."/>
            <person name="Yang L."/>
            <person name="Cove D."/>
            <person name="Cuming A."/>
            <person name="Hasebe M."/>
            <person name="Lucas S."/>
            <person name="Mishler D.B."/>
            <person name="Reski R."/>
            <person name="Grigoriev I."/>
            <person name="Quatrano R.S."/>
            <person name="Boore J.L."/>
        </authorList>
    </citation>
    <scope>NUCLEOTIDE SEQUENCE [LARGE SCALE GENOMIC DNA]</scope>
    <source>
        <strain evidence="2 3">cv. Gransden 2004</strain>
    </source>
</reference>
<sequence>MYFFEHIPSFGYFGNGGNNNLCRRDCFINATTVINLQELFTHHIWTTPPIMLCTPTFPTTSPSPPNSFKCRGISTGIWSFPIAGSMWSTSGASYGWIDVGFVSFQWEWKSLGCRIWLVASLARMVCAQGRPIDAVNPPVYKGSASVDGRFAITSCLCTSFSANKETLFTTSR</sequence>
<gene>
    <name evidence="1" type="ORF">PHYPA_024672</name>
</gene>
<reference evidence="1 3" key="2">
    <citation type="journal article" date="2018" name="Plant J.">
        <title>The Physcomitrella patens chromosome-scale assembly reveals moss genome structure and evolution.</title>
        <authorList>
            <person name="Lang D."/>
            <person name="Ullrich K.K."/>
            <person name="Murat F."/>
            <person name="Fuchs J."/>
            <person name="Jenkins J."/>
            <person name="Haas F.B."/>
            <person name="Piednoel M."/>
            <person name="Gundlach H."/>
            <person name="Van Bel M."/>
            <person name="Meyberg R."/>
            <person name="Vives C."/>
            <person name="Morata J."/>
            <person name="Symeonidi A."/>
            <person name="Hiss M."/>
            <person name="Muchero W."/>
            <person name="Kamisugi Y."/>
            <person name="Saleh O."/>
            <person name="Blanc G."/>
            <person name="Decker E.L."/>
            <person name="van Gessel N."/>
            <person name="Grimwood J."/>
            <person name="Hayes R.D."/>
            <person name="Graham S.W."/>
            <person name="Gunter L.E."/>
            <person name="McDaniel S.F."/>
            <person name="Hoernstein S.N.W."/>
            <person name="Larsson A."/>
            <person name="Li F.W."/>
            <person name="Perroud P.F."/>
            <person name="Phillips J."/>
            <person name="Ranjan P."/>
            <person name="Rokshar D.S."/>
            <person name="Rothfels C.J."/>
            <person name="Schneider L."/>
            <person name="Shu S."/>
            <person name="Stevenson D.W."/>
            <person name="Thummler F."/>
            <person name="Tillich M."/>
            <person name="Villarreal Aguilar J.C."/>
            <person name="Widiez T."/>
            <person name="Wong G.K."/>
            <person name="Wymore A."/>
            <person name="Zhang Y."/>
            <person name="Zimmer A.D."/>
            <person name="Quatrano R.S."/>
            <person name="Mayer K.F.X."/>
            <person name="Goodstein D."/>
            <person name="Casacuberta J.M."/>
            <person name="Vandepoele K."/>
            <person name="Reski R."/>
            <person name="Cuming A.C."/>
            <person name="Tuskan G.A."/>
            <person name="Maumus F."/>
            <person name="Salse J."/>
            <person name="Schmutz J."/>
            <person name="Rensing S.A."/>
        </authorList>
    </citation>
    <scope>NUCLEOTIDE SEQUENCE [LARGE SCALE GENOMIC DNA]</scope>
    <source>
        <strain evidence="2 3">cv. Gransden 2004</strain>
    </source>
</reference>
<evidence type="ECO:0000313" key="3">
    <source>
        <dbReference type="Proteomes" id="UP000006727"/>
    </source>
</evidence>
<proteinExistence type="predicted"/>
<protein>
    <submittedName>
        <fullName evidence="1 2">Uncharacterized protein</fullName>
    </submittedName>
</protein>
<dbReference type="InParanoid" id="A0A2K1ITX5"/>